<dbReference type="AlphaFoldDB" id="A0AAW1KNA1"/>
<name>A0AAW1KNA1_POPJA</name>
<sequence length="91" mass="11051">MHISLRNQEQTMGRGVDKNSTVKVHMILLQFIAMPNCYKYPEKIQLGYHQREITMKERQRLQKKYYDKERYDGVKNEIADFMLVEPDWLNK</sequence>
<dbReference type="Proteomes" id="UP001458880">
    <property type="component" value="Unassembled WGS sequence"/>
</dbReference>
<reference evidence="1 2" key="1">
    <citation type="journal article" date="2024" name="BMC Genomics">
        <title>De novo assembly and annotation of Popillia japonica's genome with initial clues to its potential as an invasive pest.</title>
        <authorList>
            <person name="Cucini C."/>
            <person name="Boschi S."/>
            <person name="Funari R."/>
            <person name="Cardaioli E."/>
            <person name="Iannotti N."/>
            <person name="Marturano G."/>
            <person name="Paoli F."/>
            <person name="Bruttini M."/>
            <person name="Carapelli A."/>
            <person name="Frati F."/>
            <person name="Nardi F."/>
        </authorList>
    </citation>
    <scope>NUCLEOTIDE SEQUENCE [LARGE SCALE GENOMIC DNA]</scope>
    <source>
        <strain evidence="1">DMR45628</strain>
    </source>
</reference>
<gene>
    <name evidence="1" type="ORF">QE152_g21571</name>
</gene>
<organism evidence="1 2">
    <name type="scientific">Popillia japonica</name>
    <name type="common">Japanese beetle</name>
    <dbReference type="NCBI Taxonomy" id="7064"/>
    <lineage>
        <taxon>Eukaryota</taxon>
        <taxon>Metazoa</taxon>
        <taxon>Ecdysozoa</taxon>
        <taxon>Arthropoda</taxon>
        <taxon>Hexapoda</taxon>
        <taxon>Insecta</taxon>
        <taxon>Pterygota</taxon>
        <taxon>Neoptera</taxon>
        <taxon>Endopterygota</taxon>
        <taxon>Coleoptera</taxon>
        <taxon>Polyphaga</taxon>
        <taxon>Scarabaeiformia</taxon>
        <taxon>Scarabaeidae</taxon>
        <taxon>Rutelinae</taxon>
        <taxon>Popillia</taxon>
    </lineage>
</organism>
<keyword evidence="2" id="KW-1185">Reference proteome</keyword>
<proteinExistence type="predicted"/>
<evidence type="ECO:0000313" key="1">
    <source>
        <dbReference type="EMBL" id="KAK9721465.1"/>
    </source>
</evidence>
<evidence type="ECO:0000313" key="2">
    <source>
        <dbReference type="Proteomes" id="UP001458880"/>
    </source>
</evidence>
<accession>A0AAW1KNA1</accession>
<comment type="caution">
    <text evidence="1">The sequence shown here is derived from an EMBL/GenBank/DDBJ whole genome shotgun (WGS) entry which is preliminary data.</text>
</comment>
<protein>
    <submittedName>
        <fullName evidence="1">Uncharacterized protein</fullName>
    </submittedName>
</protein>
<dbReference type="EMBL" id="JASPKY010000199">
    <property type="protein sequence ID" value="KAK9721465.1"/>
    <property type="molecule type" value="Genomic_DNA"/>
</dbReference>